<dbReference type="AlphaFoldDB" id="A0A6C0AEB0"/>
<dbReference type="EMBL" id="MN740593">
    <property type="protein sequence ID" value="QHS77715.1"/>
    <property type="molecule type" value="Genomic_DNA"/>
</dbReference>
<organism evidence="1">
    <name type="scientific">viral metagenome</name>
    <dbReference type="NCBI Taxonomy" id="1070528"/>
    <lineage>
        <taxon>unclassified sequences</taxon>
        <taxon>metagenomes</taxon>
        <taxon>organismal metagenomes</taxon>
    </lineage>
</organism>
<proteinExistence type="predicted"/>
<accession>A0A6C0AEB0</accession>
<reference evidence="1" key="1">
    <citation type="journal article" date="2020" name="Nature">
        <title>Giant virus diversity and host interactions through global metagenomics.</title>
        <authorList>
            <person name="Schulz F."/>
            <person name="Roux S."/>
            <person name="Paez-Espino D."/>
            <person name="Jungbluth S."/>
            <person name="Walsh D.A."/>
            <person name="Denef V.J."/>
            <person name="McMahon K.D."/>
            <person name="Konstantinidis K.T."/>
            <person name="Eloe-Fadrosh E.A."/>
            <person name="Kyrpides N.C."/>
            <person name="Woyke T."/>
        </authorList>
    </citation>
    <scope>NUCLEOTIDE SEQUENCE</scope>
    <source>
        <strain evidence="1">GVMAG-S-1021933-23</strain>
    </source>
</reference>
<sequence>MGVLIEINCEVYILENETYLLNYINSKKYKKIYISNDNFKTNILKLKINKSSIKGKCTQITGVKKIKYKFDKISKLDLKIIFDKLDYFLNY</sequence>
<evidence type="ECO:0000313" key="1">
    <source>
        <dbReference type="EMBL" id="QHS77715.1"/>
    </source>
</evidence>
<protein>
    <submittedName>
        <fullName evidence="1">Uncharacterized protein</fullName>
    </submittedName>
</protein>
<name>A0A6C0AEB0_9ZZZZ</name>